<proteinExistence type="predicted"/>
<dbReference type="PANTHER" id="PTHR43098">
    <property type="entry name" value="L-ORNITHINE N(5)-MONOOXYGENASE-RELATED"/>
    <property type="match status" value="1"/>
</dbReference>
<dbReference type="InterPro" id="IPR050775">
    <property type="entry name" value="FAD-binding_Monooxygenases"/>
</dbReference>
<gene>
    <name evidence="5" type="ORF">GCM10023175_63870</name>
</gene>
<evidence type="ECO:0000256" key="2">
    <source>
        <dbReference type="ARBA" id="ARBA00022827"/>
    </source>
</evidence>
<dbReference type="InterPro" id="IPR036188">
    <property type="entry name" value="FAD/NAD-bd_sf"/>
</dbReference>
<dbReference type="Proteomes" id="UP001501598">
    <property type="component" value="Unassembled WGS sequence"/>
</dbReference>
<keyword evidence="1" id="KW-0285">Flavoprotein</keyword>
<sequence>MELVSLRENPIAEITETDEGWTATCEEIANMTLFPQADSWIFGANIPGRKNAVMFYMAGIGAYRQQLAEVAAAGYKGFETG</sequence>
<evidence type="ECO:0000256" key="1">
    <source>
        <dbReference type="ARBA" id="ARBA00022630"/>
    </source>
</evidence>
<dbReference type="RefSeq" id="WP_345426675.1">
    <property type="nucleotide sequence ID" value="NZ_BAABGT010000109.1"/>
</dbReference>
<keyword evidence="6" id="KW-1185">Reference proteome</keyword>
<comment type="caution">
    <text evidence="5">The sequence shown here is derived from an EMBL/GenBank/DDBJ whole genome shotgun (WGS) entry which is preliminary data.</text>
</comment>
<keyword evidence="2" id="KW-0274">FAD</keyword>
<dbReference type="EMBL" id="BAABGT010000109">
    <property type="protein sequence ID" value="GAA4558183.1"/>
    <property type="molecule type" value="Genomic_DNA"/>
</dbReference>
<accession>A0ABP8S2G8</accession>
<protein>
    <submittedName>
        <fullName evidence="5">Uncharacterized protein</fullName>
    </submittedName>
</protein>
<keyword evidence="4" id="KW-0560">Oxidoreductase</keyword>
<keyword evidence="3" id="KW-0521">NADP</keyword>
<reference evidence="6" key="1">
    <citation type="journal article" date="2019" name="Int. J. Syst. Evol. Microbiol.">
        <title>The Global Catalogue of Microorganisms (GCM) 10K type strain sequencing project: providing services to taxonomists for standard genome sequencing and annotation.</title>
        <authorList>
            <consortium name="The Broad Institute Genomics Platform"/>
            <consortium name="The Broad Institute Genome Sequencing Center for Infectious Disease"/>
            <person name="Wu L."/>
            <person name="Ma J."/>
        </authorList>
    </citation>
    <scope>NUCLEOTIDE SEQUENCE [LARGE SCALE GENOMIC DNA]</scope>
    <source>
        <strain evidence="6">JCM 17906</strain>
    </source>
</reference>
<evidence type="ECO:0000256" key="4">
    <source>
        <dbReference type="ARBA" id="ARBA00023002"/>
    </source>
</evidence>
<evidence type="ECO:0000313" key="5">
    <source>
        <dbReference type="EMBL" id="GAA4558183.1"/>
    </source>
</evidence>
<dbReference type="PANTHER" id="PTHR43098:SF5">
    <property type="entry name" value="DUAL-FUNCTIONAL MONOOXYGENASE_METHYLTRANSFERASE PSOF"/>
    <property type="match status" value="1"/>
</dbReference>
<evidence type="ECO:0000313" key="6">
    <source>
        <dbReference type="Proteomes" id="UP001501598"/>
    </source>
</evidence>
<evidence type="ECO:0000256" key="3">
    <source>
        <dbReference type="ARBA" id="ARBA00022857"/>
    </source>
</evidence>
<organism evidence="5 6">
    <name type="scientific">Pseudonocardia xishanensis</name>
    <dbReference type="NCBI Taxonomy" id="630995"/>
    <lineage>
        <taxon>Bacteria</taxon>
        <taxon>Bacillati</taxon>
        <taxon>Actinomycetota</taxon>
        <taxon>Actinomycetes</taxon>
        <taxon>Pseudonocardiales</taxon>
        <taxon>Pseudonocardiaceae</taxon>
        <taxon>Pseudonocardia</taxon>
    </lineage>
</organism>
<dbReference type="Gene3D" id="3.50.50.60">
    <property type="entry name" value="FAD/NAD(P)-binding domain"/>
    <property type="match status" value="1"/>
</dbReference>
<name>A0ABP8S2G8_9PSEU</name>